<feature type="compositionally biased region" description="Basic residues" evidence="1">
    <location>
        <begin position="135"/>
        <end position="161"/>
    </location>
</feature>
<reference evidence="2" key="1">
    <citation type="submission" date="2021-01" db="EMBL/GenBank/DDBJ databases">
        <authorList>
            <person name="Corre E."/>
            <person name="Pelletier E."/>
            <person name="Niang G."/>
            <person name="Scheremetjew M."/>
            <person name="Finn R."/>
            <person name="Kale V."/>
            <person name="Holt S."/>
            <person name="Cochrane G."/>
            <person name="Meng A."/>
            <person name="Brown T."/>
            <person name="Cohen L."/>
        </authorList>
    </citation>
    <scope>NUCLEOTIDE SEQUENCE</scope>
    <source>
        <strain evidence="2">CCMP2078</strain>
    </source>
</reference>
<feature type="compositionally biased region" description="Acidic residues" evidence="1">
    <location>
        <begin position="54"/>
        <end position="68"/>
    </location>
</feature>
<feature type="region of interest" description="Disordered" evidence="1">
    <location>
        <begin position="130"/>
        <end position="238"/>
    </location>
</feature>
<gene>
    <name evidence="2" type="ORF">PPYR1160_LOCUS4565</name>
</gene>
<accession>A0A7R9YA25</accession>
<evidence type="ECO:0000256" key="1">
    <source>
        <dbReference type="SAM" id="MobiDB-lite"/>
    </source>
</evidence>
<feature type="compositionally biased region" description="Low complexity" evidence="1">
    <location>
        <begin position="215"/>
        <end position="229"/>
    </location>
</feature>
<protein>
    <submittedName>
        <fullName evidence="2">Uncharacterized protein</fullName>
    </submittedName>
</protein>
<evidence type="ECO:0000313" key="2">
    <source>
        <dbReference type="EMBL" id="CAD8255073.1"/>
    </source>
</evidence>
<dbReference type="EMBL" id="HBEA01005955">
    <property type="protein sequence ID" value="CAD8255073.1"/>
    <property type="molecule type" value="Transcribed_RNA"/>
</dbReference>
<feature type="compositionally biased region" description="Basic and acidic residues" evidence="1">
    <location>
        <begin position="516"/>
        <end position="526"/>
    </location>
</feature>
<feature type="region of interest" description="Disordered" evidence="1">
    <location>
        <begin position="490"/>
        <end position="562"/>
    </location>
</feature>
<proteinExistence type="predicted"/>
<name>A0A7R9YA25_9STRA</name>
<feature type="compositionally biased region" description="Basic and acidic residues" evidence="1">
    <location>
        <begin position="162"/>
        <end position="176"/>
    </location>
</feature>
<feature type="compositionally biased region" description="Basic and acidic residues" evidence="1">
    <location>
        <begin position="496"/>
        <end position="506"/>
    </location>
</feature>
<feature type="region of interest" description="Disordered" evidence="1">
    <location>
        <begin position="413"/>
        <end position="445"/>
    </location>
</feature>
<feature type="region of interest" description="Disordered" evidence="1">
    <location>
        <begin position="36"/>
        <end position="82"/>
    </location>
</feature>
<organism evidence="2">
    <name type="scientific">Pinguiococcus pyrenoidosus</name>
    <dbReference type="NCBI Taxonomy" id="172671"/>
    <lineage>
        <taxon>Eukaryota</taxon>
        <taxon>Sar</taxon>
        <taxon>Stramenopiles</taxon>
        <taxon>Ochrophyta</taxon>
        <taxon>Pinguiophyceae</taxon>
        <taxon>Pinguiochrysidales</taxon>
        <taxon>Pinguiochrysidaceae</taxon>
        <taxon>Pinguiococcus</taxon>
    </lineage>
</organism>
<sequence length="571" mass="64803">MELHARDVARGLYRLFLTSEYEAWRKERALRRRVRKAQKAKRLLKHKKLRNHEDDDGSSSDASGDEVDAPVPPGDAVEPKWDPQLPVVRVQIMLMSRSRFVSEIMDDGNVNFFPYFDMDVREVHNEKFHGGKDVHNKHRHHHHRHHHHHDHHHHQHQHQPHHHNDQPAPREHHSYEESAAGPQGEARHRRANSRDAGDATPVRTTLTTAKVSAVKKGTSSVEGVSSTESQAKGSSDTMKTPILSGLLRVHEAMDERRKNLQRRMREHRARKVAKKKPGDYGFPFQLKCEQIVLHHAQFYATHLLVALLGNGEVRFEKEREDKPMNLRHLELSPMEKRDRLPSGQDGFYMQQLAHSIVFPALLDKMGVSLSTLRLVVDSVRPVVQQSLLPGIRHTITKLAHGIRRRSGVFTPRKPVADVDVSEDEEEQKTEKETSSTASEPAEIDPTTFTFGRWAAEHLDNSGREQAAEGCDLHAEICKCIFRDNDSSKGSNIIPIAKRESSGKEAIDSLEADEEESWGKEFFHDLTDGQTPKAPSGAESARTPRQHGEDGWNRASATSQDGSIRFRVATTL</sequence>
<dbReference type="AlphaFoldDB" id="A0A7R9YA25"/>
<feature type="compositionally biased region" description="Basic residues" evidence="1">
    <location>
        <begin position="36"/>
        <end position="50"/>
    </location>
</feature>